<keyword evidence="3" id="KW-1185">Reference proteome</keyword>
<feature type="region of interest" description="Disordered" evidence="1">
    <location>
        <begin position="353"/>
        <end position="388"/>
    </location>
</feature>
<name>A0AAV7JYM1_9METZ</name>
<reference evidence="2 3" key="1">
    <citation type="journal article" date="2023" name="BMC Biol.">
        <title>The compact genome of the sponge Oopsacas minuta (Hexactinellida) is lacking key metazoan core genes.</title>
        <authorList>
            <person name="Santini S."/>
            <person name="Schenkelaars Q."/>
            <person name="Jourda C."/>
            <person name="Duchesne M."/>
            <person name="Belahbib H."/>
            <person name="Rocher C."/>
            <person name="Selva M."/>
            <person name="Riesgo A."/>
            <person name="Vervoort M."/>
            <person name="Leys S.P."/>
            <person name="Kodjabachian L."/>
            <person name="Le Bivic A."/>
            <person name="Borchiellini C."/>
            <person name="Claverie J.M."/>
            <person name="Renard E."/>
        </authorList>
    </citation>
    <scope>NUCLEOTIDE SEQUENCE [LARGE SCALE GENOMIC DNA]</scope>
    <source>
        <strain evidence="2">SPO-2</strain>
    </source>
</reference>
<evidence type="ECO:0000313" key="3">
    <source>
        <dbReference type="Proteomes" id="UP001165289"/>
    </source>
</evidence>
<organism evidence="2 3">
    <name type="scientific">Oopsacas minuta</name>
    <dbReference type="NCBI Taxonomy" id="111878"/>
    <lineage>
        <taxon>Eukaryota</taxon>
        <taxon>Metazoa</taxon>
        <taxon>Porifera</taxon>
        <taxon>Hexactinellida</taxon>
        <taxon>Hexasterophora</taxon>
        <taxon>Lyssacinosida</taxon>
        <taxon>Leucopsacidae</taxon>
        <taxon>Oopsacas</taxon>
    </lineage>
</organism>
<evidence type="ECO:0000313" key="2">
    <source>
        <dbReference type="EMBL" id="KAI6653925.1"/>
    </source>
</evidence>
<evidence type="ECO:0000256" key="1">
    <source>
        <dbReference type="SAM" id="MobiDB-lite"/>
    </source>
</evidence>
<proteinExistence type="predicted"/>
<accession>A0AAV7JYM1</accession>
<gene>
    <name evidence="2" type="ORF">LOD99_3101</name>
</gene>
<dbReference type="Proteomes" id="UP001165289">
    <property type="component" value="Unassembled WGS sequence"/>
</dbReference>
<dbReference type="EMBL" id="JAKMXF010000244">
    <property type="protein sequence ID" value="KAI6653925.1"/>
    <property type="molecule type" value="Genomic_DNA"/>
</dbReference>
<comment type="caution">
    <text evidence="2">The sequence shown here is derived from an EMBL/GenBank/DDBJ whole genome shotgun (WGS) entry which is preliminary data.</text>
</comment>
<dbReference type="AlphaFoldDB" id="A0AAV7JYM1"/>
<sequence length="681" mass="75727">MCFCPLPKKSRLSASSSLTINFEEDFNLSRKKLLADLTTKGLRNRLSSLKSHLESVAENEHVSPKTLATYLLLLCCNEEQDMNSANVCKEILEEGNSSPIYPQLSLDKSAFLFDSLEIGKTECLELRRTLLSEDLKLLGYNSIAKHRAQINLLDEVRIIHREFPCGVAISYTRLLTHTVERIVSNLSLDNLVYPLKVRVSNSLDESGCYRVYLQAISNPGLSIKTFILFGFKEGKEIESVLEDHQILSHMGMDPNNTMEDEAIINLALAISMQDQKKDSDSCISKWKTFDPDASLGSPKLSSAHHDIDALIKTNSYSPSTIDIPLEEHEHSGDQSSTGTLTPPMNLSHAIQIQKSSNPKSKSIDHFGELSSDQAGDSSPDDADNCDTNNSYPFAQSFSKMAEASKVSESSKTRLDLAIILKVHDYDINQAADEVVRIINLEEDKRHSVYSLMSKVAFNFRKSKKSIESLMKASFWQLGKISEIRKSIVPTFDWYPNVSNPIGVYISYSSYLISFFDRLLKECVLNFPAPHFYPLTLKIKYGLDGSGSHSSPGLLSDLNIDQSDYIVFMVSPLQVIDRFGNVLWENSHPNSCFSNQPVALICQKETIDTVIELSKLLNSEIVSLNEDGFDHLNGHVKVEVKASMFDGKTLVTMAGKGGAPCIACKATQSNINGITRVVCGFL</sequence>
<protein>
    <submittedName>
        <fullName evidence="2">Uncharacterized protein</fullName>
    </submittedName>
</protein>